<protein>
    <recommendedName>
        <fullName evidence="1">Methyltransferase type 11 domain-containing protein</fullName>
    </recommendedName>
</protein>
<accession>A0ABY6HTW5</accession>
<dbReference type="EMBL" id="CP104013">
    <property type="protein sequence ID" value="UYP46961.1"/>
    <property type="molecule type" value="Genomic_DNA"/>
</dbReference>
<sequence>MQDYWNSRFSEGGLIWGDSPSKTALNALKYFQAHNIRSVFVPGAGYGRNTKLFSSNNLKTGGIEISDVAFNLAQVFDPQSDITLGSVFDLPFITEKYDALYCFNVLHLFTESNRKKVIKLCANTINSKGLMYFVVFSDQESSFGTGKEIETNTFESKPGRPVHYFSEADLKTHFDDFEVRDIGMIKEKENHGRRGEHIHDLRYIIAQKRN</sequence>
<gene>
    <name evidence="2" type="ORF">NEF87_003246</name>
</gene>
<dbReference type="Proteomes" id="UP001208689">
    <property type="component" value="Chromosome"/>
</dbReference>
<evidence type="ECO:0000313" key="2">
    <source>
        <dbReference type="EMBL" id="UYP46961.1"/>
    </source>
</evidence>
<feature type="domain" description="Methyltransferase type 11" evidence="1">
    <location>
        <begin position="43"/>
        <end position="133"/>
    </location>
</feature>
<dbReference type="InterPro" id="IPR029063">
    <property type="entry name" value="SAM-dependent_MTases_sf"/>
</dbReference>
<keyword evidence="3" id="KW-1185">Reference proteome</keyword>
<evidence type="ECO:0000259" key="1">
    <source>
        <dbReference type="Pfam" id="PF08241"/>
    </source>
</evidence>
<dbReference type="Pfam" id="PF08241">
    <property type="entry name" value="Methyltransf_11"/>
    <property type="match status" value="1"/>
</dbReference>
<proteinExistence type="predicted"/>
<organism evidence="2 3">
    <name type="scientific">Candidatus Lokiarchaeum ossiferum</name>
    <dbReference type="NCBI Taxonomy" id="2951803"/>
    <lineage>
        <taxon>Archaea</taxon>
        <taxon>Promethearchaeati</taxon>
        <taxon>Promethearchaeota</taxon>
        <taxon>Promethearchaeia</taxon>
        <taxon>Promethearchaeales</taxon>
        <taxon>Promethearchaeaceae</taxon>
        <taxon>Candidatus Lokiarchaeum</taxon>
    </lineage>
</organism>
<name>A0ABY6HTW5_9ARCH</name>
<reference evidence="2" key="1">
    <citation type="submission" date="2022-09" db="EMBL/GenBank/DDBJ databases">
        <title>Actin cytoskeleton and complex cell architecture in an #Asgard archaeon.</title>
        <authorList>
            <person name="Ponce Toledo R.I."/>
            <person name="Schleper C."/>
            <person name="Rodrigues Oliveira T."/>
            <person name="Wollweber F."/>
            <person name="Xu J."/>
            <person name="Rittmann S."/>
            <person name="Klingl A."/>
            <person name="Pilhofer M."/>
        </authorList>
    </citation>
    <scope>NUCLEOTIDE SEQUENCE</scope>
    <source>
        <strain evidence="2">B-35</strain>
    </source>
</reference>
<dbReference type="SUPFAM" id="SSF53335">
    <property type="entry name" value="S-adenosyl-L-methionine-dependent methyltransferases"/>
    <property type="match status" value="1"/>
</dbReference>
<dbReference type="InterPro" id="IPR013216">
    <property type="entry name" value="Methyltransf_11"/>
</dbReference>
<evidence type="ECO:0000313" key="3">
    <source>
        <dbReference type="Proteomes" id="UP001208689"/>
    </source>
</evidence>
<dbReference type="Gene3D" id="3.40.50.150">
    <property type="entry name" value="Vaccinia Virus protein VP39"/>
    <property type="match status" value="1"/>
</dbReference>